<protein>
    <recommendedName>
        <fullName evidence="2">MITD1 C-terminal phospholipase D-like domain-containing protein</fullName>
    </recommendedName>
</protein>
<dbReference type="Pfam" id="PF16565">
    <property type="entry name" value="MIT_C"/>
    <property type="match status" value="1"/>
</dbReference>
<dbReference type="Proteomes" id="UP000537260">
    <property type="component" value="Unassembled WGS sequence"/>
</dbReference>
<feature type="domain" description="MITD1 C-terminal phospholipase D-like" evidence="2">
    <location>
        <begin position="135"/>
        <end position="236"/>
    </location>
</feature>
<name>A0A7Z0J4X0_9MICO</name>
<dbReference type="AlphaFoldDB" id="A0A7Z0J4X0"/>
<evidence type="ECO:0000313" key="4">
    <source>
        <dbReference type="Proteomes" id="UP000537260"/>
    </source>
</evidence>
<dbReference type="Gene3D" id="3.30.870.30">
    <property type="entry name" value="MITD, C-terminal phospholipase D-like domain"/>
    <property type="match status" value="1"/>
</dbReference>
<proteinExistence type="predicted"/>
<comment type="caution">
    <text evidence="3">The sequence shown here is derived from an EMBL/GenBank/DDBJ whole genome shotgun (WGS) entry which is preliminary data.</text>
</comment>
<sequence>MRGRISSPGRGRSLRVSLRHEPGSAGADEASAAEIEEVLRLAIEGRKRVKDQILRIDDTMTDVRFGYTDASGEWHDVTTLEEDEYPALYRQDRQRMDDEPNTPSPLVDTDVEPAPRATSVILKEGHHEFQENQRGLSYEKLILPYLDGAAEVTITDPYIRLYHQVRNLMELIEVIARSKSLEDEVKLQLITIEHDEPEKAQIQLKNLYQVKQAAESAGIMLDVAFDNTRTIHDRSMNRPGFHAAVLLAASSFNGPFVSA</sequence>
<evidence type="ECO:0000259" key="2">
    <source>
        <dbReference type="Pfam" id="PF16565"/>
    </source>
</evidence>
<organism evidence="3 4">
    <name type="scientific">Glaciibacter psychrotolerans</name>
    <dbReference type="NCBI Taxonomy" id="670054"/>
    <lineage>
        <taxon>Bacteria</taxon>
        <taxon>Bacillati</taxon>
        <taxon>Actinomycetota</taxon>
        <taxon>Actinomycetes</taxon>
        <taxon>Micrococcales</taxon>
        <taxon>Microbacteriaceae</taxon>
        <taxon>Glaciibacter</taxon>
    </lineage>
</organism>
<evidence type="ECO:0000256" key="1">
    <source>
        <dbReference type="SAM" id="MobiDB-lite"/>
    </source>
</evidence>
<feature type="region of interest" description="Disordered" evidence="1">
    <location>
        <begin position="1"/>
        <end position="30"/>
    </location>
</feature>
<dbReference type="InterPro" id="IPR038113">
    <property type="entry name" value="MITD1_C_sf"/>
</dbReference>
<dbReference type="EMBL" id="JACCFM010000001">
    <property type="protein sequence ID" value="NYJ18531.1"/>
    <property type="molecule type" value="Genomic_DNA"/>
</dbReference>
<gene>
    <name evidence="3" type="ORF">HNR05_000322</name>
</gene>
<accession>A0A7Z0J4X0</accession>
<dbReference type="InterPro" id="IPR032341">
    <property type="entry name" value="MITD1_C"/>
</dbReference>
<feature type="compositionally biased region" description="Low complexity" evidence="1">
    <location>
        <begin position="1"/>
        <end position="15"/>
    </location>
</feature>
<evidence type="ECO:0000313" key="3">
    <source>
        <dbReference type="EMBL" id="NYJ18531.1"/>
    </source>
</evidence>
<reference evidence="3 4" key="1">
    <citation type="submission" date="2020-07" db="EMBL/GenBank/DDBJ databases">
        <title>Sequencing the genomes of 1000 actinobacteria strains.</title>
        <authorList>
            <person name="Klenk H.-P."/>
        </authorList>
    </citation>
    <scope>NUCLEOTIDE SEQUENCE [LARGE SCALE GENOMIC DNA]</scope>
    <source>
        <strain evidence="3 4">LI1</strain>
    </source>
</reference>
<keyword evidence="4" id="KW-1185">Reference proteome</keyword>